<keyword evidence="2 6" id="KW-0698">rRNA processing</keyword>
<protein>
    <recommendedName>
        <fullName evidence="6">Ribosomal RNA small subunit methyltransferase H</fullName>
        <ecNumber evidence="6">2.1.1.199</ecNumber>
    </recommendedName>
    <alternativeName>
        <fullName evidence="6">16S rRNA m(4)C1402 methyltransferase</fullName>
    </alternativeName>
    <alternativeName>
        <fullName evidence="6">rRNA (cytosine-N(4)-)-methyltransferase RsmH</fullName>
    </alternativeName>
</protein>
<feature type="binding site" evidence="6">
    <location>
        <position position="50"/>
    </location>
    <ligand>
        <name>S-adenosyl-L-methionine</name>
        <dbReference type="ChEBI" id="CHEBI:59789"/>
    </ligand>
</feature>
<dbReference type="EMBL" id="PCXE01000019">
    <property type="protein sequence ID" value="PIR26549.1"/>
    <property type="molecule type" value="Genomic_DNA"/>
</dbReference>
<evidence type="ECO:0000256" key="7">
    <source>
        <dbReference type="SAM" id="MobiDB-lite"/>
    </source>
</evidence>
<sequence length="295" mass="33453">MHIPVLLQKTLEYLQPRNGGRYIDATAGQGGHLREILKHIGARGRVMAIDWDPVAIAYLKSEFASDARNGRCMFVQGNFAHIKEYVVRFHMGQLDGVLFDFGLSRATIEESGKGFSFQKNEPLVMTYGSDVEQTAEDVVNNTPERELADIIFQFGEDRLSRRIAHAIVLQRQRHRITMTSELVACVMSAYPPRFRHGRIHPATKTFQAIRIVVNKELENISRALPDALDMLCSSGRIVALSYHSLEDRIVKNVFQDASRDHQGLILTKKPITPLKQEKEQNPSSRSAKLRAFEKK</sequence>
<dbReference type="InterPro" id="IPR029063">
    <property type="entry name" value="SAM-dependent_MTases_sf"/>
</dbReference>
<evidence type="ECO:0000256" key="3">
    <source>
        <dbReference type="ARBA" id="ARBA00022603"/>
    </source>
</evidence>
<feature type="binding site" evidence="6">
    <location>
        <position position="100"/>
    </location>
    <ligand>
        <name>S-adenosyl-L-methionine</name>
        <dbReference type="ChEBI" id="CHEBI:59789"/>
    </ligand>
</feature>
<gene>
    <name evidence="6" type="primary">rsmH</name>
    <name evidence="8" type="ORF">COV41_01245</name>
</gene>
<name>A0A2H0PWY1_9BACT</name>
<dbReference type="PANTHER" id="PTHR11265">
    <property type="entry name" value="S-ADENOSYL-METHYLTRANSFERASE MRAW"/>
    <property type="match status" value="1"/>
</dbReference>
<dbReference type="AlphaFoldDB" id="A0A2H0PWY1"/>
<comment type="subcellular location">
    <subcellularLocation>
        <location evidence="6">Cytoplasm</location>
    </subcellularLocation>
</comment>
<comment type="function">
    <text evidence="6">Specifically methylates the N4 position of cytidine in position 1402 (C1402) of 16S rRNA.</text>
</comment>
<dbReference type="Pfam" id="PF01795">
    <property type="entry name" value="Methyltransf_5"/>
    <property type="match status" value="1"/>
</dbReference>
<evidence type="ECO:0000256" key="1">
    <source>
        <dbReference type="ARBA" id="ARBA00010396"/>
    </source>
</evidence>
<proteinExistence type="inferred from homology"/>
<dbReference type="CDD" id="cd02440">
    <property type="entry name" value="AdoMet_MTases"/>
    <property type="match status" value="1"/>
</dbReference>
<keyword evidence="4 6" id="KW-0808">Transferase</keyword>
<dbReference type="EC" id="2.1.1.199" evidence="6"/>
<dbReference type="NCBIfam" id="TIGR00006">
    <property type="entry name" value="16S rRNA (cytosine(1402)-N(4))-methyltransferase RsmH"/>
    <property type="match status" value="1"/>
</dbReference>
<dbReference type="GO" id="GO:0070475">
    <property type="term" value="P:rRNA base methylation"/>
    <property type="evidence" value="ECO:0007669"/>
    <property type="project" value="UniProtKB-UniRule"/>
</dbReference>
<dbReference type="PIRSF" id="PIRSF004486">
    <property type="entry name" value="MraW"/>
    <property type="match status" value="1"/>
</dbReference>
<dbReference type="Gene3D" id="1.10.150.170">
    <property type="entry name" value="Putative methyltransferase TM0872, insert domain"/>
    <property type="match status" value="1"/>
</dbReference>
<accession>A0A2H0PWY1</accession>
<dbReference type="InterPro" id="IPR002903">
    <property type="entry name" value="RsmH"/>
</dbReference>
<feature type="region of interest" description="Disordered" evidence="7">
    <location>
        <begin position="271"/>
        <end position="295"/>
    </location>
</feature>
<dbReference type="GO" id="GO:0005737">
    <property type="term" value="C:cytoplasm"/>
    <property type="evidence" value="ECO:0007669"/>
    <property type="project" value="UniProtKB-SubCell"/>
</dbReference>
<dbReference type="PANTHER" id="PTHR11265:SF0">
    <property type="entry name" value="12S RRNA N4-METHYLCYTIDINE METHYLTRANSFERASE"/>
    <property type="match status" value="1"/>
</dbReference>
<evidence type="ECO:0000256" key="4">
    <source>
        <dbReference type="ARBA" id="ARBA00022679"/>
    </source>
</evidence>
<feature type="binding site" evidence="6">
    <location>
        <begin position="30"/>
        <end position="32"/>
    </location>
    <ligand>
        <name>S-adenosyl-L-methionine</name>
        <dbReference type="ChEBI" id="CHEBI:59789"/>
    </ligand>
</feature>
<evidence type="ECO:0000313" key="8">
    <source>
        <dbReference type="EMBL" id="PIR26549.1"/>
    </source>
</evidence>
<dbReference type="Proteomes" id="UP000236846">
    <property type="component" value="Unassembled WGS sequence"/>
</dbReference>
<organism evidence="8 9">
    <name type="scientific">Candidatus Brennerbacteria bacterium CG11_big_fil_rev_8_21_14_0_20_43_10</name>
    <dbReference type="NCBI Taxonomy" id="1974523"/>
    <lineage>
        <taxon>Bacteria</taxon>
        <taxon>Candidatus Brenneribacteriota</taxon>
    </lineage>
</organism>
<comment type="similarity">
    <text evidence="1 6">Belongs to the methyltransferase superfamily. RsmH family.</text>
</comment>
<comment type="catalytic activity">
    <reaction evidence="6">
        <text>cytidine(1402) in 16S rRNA + S-adenosyl-L-methionine = N(4)-methylcytidine(1402) in 16S rRNA + S-adenosyl-L-homocysteine + H(+)</text>
        <dbReference type="Rhea" id="RHEA:42928"/>
        <dbReference type="Rhea" id="RHEA-COMP:10286"/>
        <dbReference type="Rhea" id="RHEA-COMP:10287"/>
        <dbReference type="ChEBI" id="CHEBI:15378"/>
        <dbReference type="ChEBI" id="CHEBI:57856"/>
        <dbReference type="ChEBI" id="CHEBI:59789"/>
        <dbReference type="ChEBI" id="CHEBI:74506"/>
        <dbReference type="ChEBI" id="CHEBI:82748"/>
        <dbReference type="EC" id="2.1.1.199"/>
    </reaction>
</comment>
<dbReference type="InterPro" id="IPR023397">
    <property type="entry name" value="SAM-dep_MeTrfase_MraW_recog"/>
</dbReference>
<keyword evidence="5 6" id="KW-0949">S-adenosyl-L-methionine</keyword>
<dbReference type="HAMAP" id="MF_01007">
    <property type="entry name" value="16SrRNA_methyltr_H"/>
    <property type="match status" value="1"/>
</dbReference>
<dbReference type="SUPFAM" id="SSF53335">
    <property type="entry name" value="S-adenosyl-L-methionine-dependent methyltransferases"/>
    <property type="match status" value="1"/>
</dbReference>
<dbReference type="SUPFAM" id="SSF81799">
    <property type="entry name" value="Putative methyltransferase TM0872, insert domain"/>
    <property type="match status" value="1"/>
</dbReference>
<comment type="caution">
    <text evidence="6">Lacks conserved residue(s) required for the propagation of feature annotation.</text>
</comment>
<keyword evidence="3 6" id="KW-0489">Methyltransferase</keyword>
<keyword evidence="6" id="KW-0963">Cytoplasm</keyword>
<feature type="binding site" evidence="6">
    <location>
        <position position="79"/>
    </location>
    <ligand>
        <name>S-adenosyl-L-methionine</name>
        <dbReference type="ChEBI" id="CHEBI:59789"/>
    </ligand>
</feature>
<reference evidence="8 9" key="1">
    <citation type="submission" date="2017-09" db="EMBL/GenBank/DDBJ databases">
        <title>Depth-based differentiation of microbial function through sediment-hosted aquifers and enrichment of novel symbionts in the deep terrestrial subsurface.</title>
        <authorList>
            <person name="Probst A.J."/>
            <person name="Ladd B."/>
            <person name="Jarett J.K."/>
            <person name="Geller-Mcgrath D.E."/>
            <person name="Sieber C.M."/>
            <person name="Emerson J.B."/>
            <person name="Anantharaman K."/>
            <person name="Thomas B.C."/>
            <person name="Malmstrom R."/>
            <person name="Stieglmeier M."/>
            <person name="Klingl A."/>
            <person name="Woyke T."/>
            <person name="Ryan C.M."/>
            <person name="Banfield J.F."/>
        </authorList>
    </citation>
    <scope>NUCLEOTIDE SEQUENCE [LARGE SCALE GENOMIC DNA]</scope>
    <source>
        <strain evidence="8">CG11_big_fil_rev_8_21_14_0_20_43_10</strain>
    </source>
</reference>
<evidence type="ECO:0000256" key="6">
    <source>
        <dbReference type="HAMAP-Rule" id="MF_01007"/>
    </source>
</evidence>
<evidence type="ECO:0000313" key="9">
    <source>
        <dbReference type="Proteomes" id="UP000236846"/>
    </source>
</evidence>
<evidence type="ECO:0000256" key="2">
    <source>
        <dbReference type="ARBA" id="ARBA00022552"/>
    </source>
</evidence>
<comment type="caution">
    <text evidence="8">The sequence shown here is derived from an EMBL/GenBank/DDBJ whole genome shotgun (WGS) entry which is preliminary data.</text>
</comment>
<evidence type="ECO:0000256" key="5">
    <source>
        <dbReference type="ARBA" id="ARBA00022691"/>
    </source>
</evidence>
<dbReference type="GO" id="GO:0071424">
    <property type="term" value="F:rRNA (cytosine-N4-)-methyltransferase activity"/>
    <property type="evidence" value="ECO:0007669"/>
    <property type="project" value="UniProtKB-UniRule"/>
</dbReference>
<dbReference type="Gene3D" id="3.40.50.150">
    <property type="entry name" value="Vaccinia Virus protein VP39"/>
    <property type="match status" value="1"/>
</dbReference>